<dbReference type="InterPro" id="IPR000640">
    <property type="entry name" value="EFG_V-like"/>
</dbReference>
<dbReference type="NCBIfam" id="NF009381">
    <property type="entry name" value="PRK12740.1-5"/>
    <property type="match status" value="1"/>
</dbReference>
<dbReference type="GO" id="GO:0003746">
    <property type="term" value="F:translation elongation factor activity"/>
    <property type="evidence" value="ECO:0007669"/>
    <property type="project" value="UniProtKB-UniRule"/>
</dbReference>
<evidence type="ECO:0000256" key="1">
    <source>
        <dbReference type="ARBA" id="ARBA00005870"/>
    </source>
</evidence>
<keyword evidence="3 7" id="KW-0251">Elongation factor</keyword>
<dbReference type="SUPFAM" id="SSF54211">
    <property type="entry name" value="Ribosomal protein S5 domain 2-like"/>
    <property type="match status" value="1"/>
</dbReference>
<name>A0A0C1QLW6_9BACT</name>
<dbReference type="NCBIfam" id="TIGR00231">
    <property type="entry name" value="small_GTP"/>
    <property type="match status" value="1"/>
</dbReference>
<dbReference type="EMBL" id="JXBL01000001">
    <property type="protein sequence ID" value="KIE41617.1"/>
    <property type="molecule type" value="Genomic_DNA"/>
</dbReference>
<dbReference type="GO" id="GO:0032790">
    <property type="term" value="P:ribosome disassembly"/>
    <property type="evidence" value="ECO:0007669"/>
    <property type="project" value="TreeGrafter"/>
</dbReference>
<dbReference type="CDD" id="cd01886">
    <property type="entry name" value="EF-G"/>
    <property type="match status" value="1"/>
</dbReference>
<dbReference type="CDD" id="cd01680">
    <property type="entry name" value="EFG_like_IV"/>
    <property type="match status" value="1"/>
</dbReference>
<gene>
    <name evidence="7 10" type="primary">fusA</name>
    <name evidence="10" type="ORF">SE37_02710</name>
</gene>
<accession>A0A0C1QLW6</accession>
<dbReference type="Pfam" id="PF00679">
    <property type="entry name" value="EFG_C"/>
    <property type="match status" value="1"/>
</dbReference>
<dbReference type="Pfam" id="PF03144">
    <property type="entry name" value="GTP_EFTU_D2"/>
    <property type="match status" value="1"/>
</dbReference>
<keyword evidence="2 7" id="KW-0547">Nucleotide-binding</keyword>
<dbReference type="InterPro" id="IPR009022">
    <property type="entry name" value="EFG_III"/>
</dbReference>
<dbReference type="InterPro" id="IPR035647">
    <property type="entry name" value="EFG_III/V"/>
</dbReference>
<dbReference type="CDD" id="cd04088">
    <property type="entry name" value="EFG_mtEFG_II"/>
    <property type="match status" value="1"/>
</dbReference>
<reference evidence="10 11" key="1">
    <citation type="submission" date="2015-01" db="EMBL/GenBank/DDBJ databases">
        <title>Genome sequence of the anaerobic bacterium Geobacter soli GSS01, a dissimilatory Fe(III) reducer from soil.</title>
        <authorList>
            <person name="Yang G."/>
            <person name="Zhou S."/>
        </authorList>
    </citation>
    <scope>NUCLEOTIDE SEQUENCE [LARGE SCALE GENOMIC DNA]</scope>
    <source>
        <strain evidence="10 11">GSS01</strain>
    </source>
</reference>
<comment type="similarity">
    <text evidence="1 7">Belongs to the TRAFAC class translation factor GTPase superfamily. Classic translation factor GTPase family. EF-G/EF-2 subfamily.</text>
</comment>
<dbReference type="InterPro" id="IPR009000">
    <property type="entry name" value="Transl_B-barrel_sf"/>
</dbReference>
<keyword evidence="5 7" id="KW-0342">GTP-binding</keyword>
<dbReference type="Gene3D" id="3.40.50.300">
    <property type="entry name" value="P-loop containing nucleotide triphosphate hydrolases"/>
    <property type="match status" value="1"/>
</dbReference>
<dbReference type="PANTHER" id="PTHR43261">
    <property type="entry name" value="TRANSLATION ELONGATION FACTOR G-RELATED"/>
    <property type="match status" value="1"/>
</dbReference>
<dbReference type="GO" id="GO:0005525">
    <property type="term" value="F:GTP binding"/>
    <property type="evidence" value="ECO:0007669"/>
    <property type="project" value="UniProtKB-UniRule"/>
</dbReference>
<keyword evidence="7" id="KW-0963">Cytoplasm</keyword>
<evidence type="ECO:0000256" key="7">
    <source>
        <dbReference type="HAMAP-Rule" id="MF_00054"/>
    </source>
</evidence>
<dbReference type="SUPFAM" id="SSF50447">
    <property type="entry name" value="Translation proteins"/>
    <property type="match status" value="1"/>
</dbReference>
<dbReference type="Pfam" id="PF00009">
    <property type="entry name" value="GTP_EFTU"/>
    <property type="match status" value="1"/>
</dbReference>
<feature type="domain" description="Tr-type G" evidence="9">
    <location>
        <begin position="7"/>
        <end position="282"/>
    </location>
</feature>
<dbReference type="InterPro" id="IPR031157">
    <property type="entry name" value="G_TR_CS"/>
</dbReference>
<comment type="function">
    <text evidence="6 7">Catalyzes the GTP-dependent ribosomal translocation step during translation elongation. During this step, the ribosome changes from the pre-translocational (PRE) to the post-translocational (POST) state as the newly formed A-site-bound peptidyl-tRNA and P-site-bound deacylated tRNA move to the P and E sites, respectively. Catalyzes the coordinated movement of the two tRNA molecules, the mRNA and conformational changes in the ribosome.</text>
</comment>
<evidence type="ECO:0000313" key="10">
    <source>
        <dbReference type="EMBL" id="KIE41617.1"/>
    </source>
</evidence>
<evidence type="ECO:0000256" key="6">
    <source>
        <dbReference type="ARBA" id="ARBA00024731"/>
    </source>
</evidence>
<proteinExistence type="inferred from homology"/>
<dbReference type="InterPro" id="IPR027417">
    <property type="entry name" value="P-loop_NTPase"/>
</dbReference>
<dbReference type="InterPro" id="IPR000795">
    <property type="entry name" value="T_Tr_GTP-bd_dom"/>
</dbReference>
<dbReference type="FunFam" id="2.40.30.10:FF:000006">
    <property type="entry name" value="Elongation factor G"/>
    <property type="match status" value="1"/>
</dbReference>
<evidence type="ECO:0000259" key="9">
    <source>
        <dbReference type="PROSITE" id="PS51722"/>
    </source>
</evidence>
<dbReference type="InterPro" id="IPR004540">
    <property type="entry name" value="Transl_elong_EFG/EF2"/>
</dbReference>
<dbReference type="SMART" id="SM00838">
    <property type="entry name" value="EFG_C"/>
    <property type="match status" value="1"/>
</dbReference>
<dbReference type="InterPro" id="IPR041095">
    <property type="entry name" value="EFG_II"/>
</dbReference>
<dbReference type="Pfam" id="PF14492">
    <property type="entry name" value="EFG_III"/>
    <property type="match status" value="1"/>
</dbReference>
<dbReference type="HAMAP" id="MF_00054_B">
    <property type="entry name" value="EF_G_EF_2_B"/>
    <property type="match status" value="1"/>
</dbReference>
<protein>
    <recommendedName>
        <fullName evidence="7 8">Elongation factor G</fullName>
        <shortName evidence="7">EF-G</shortName>
    </recommendedName>
</protein>
<sequence length="689" mass="74909">MARPPLDQVRTIGIISHIDAGKTTVSERILFYTGETHKMGEVHDGDAVMDWMPQEQERGITITSTATVCTWRNHRLNLVDTPGHIDFTIEVERSLRALDGAVAIFSAVEGVQPQSESVWRQADRYRVPRICFINKMDRVGADLRGTLRQMEEKLKARPVLLQLPVGEETGFRGVIDLLAAELVAFAEGDQGRTVSRGPVPADLLDAAREARDAVAEAAADFDDAILADLLEDKDISADRLRGALRRGVLACRIFPVLLGSALRNKGIQPLLDAVVDFLPSPLDVPPAKGQRPGSETVDELPCDPRGPFCALAFKVQSEEGRKLTYLRVYSGTIKAGGAVWNSSRGCFEKLARLFRMHAHKREQIEEAAAGDIVAAAGLKEVLTGDTLCDPAHRIVLEGLAVPEPVVSLAVEARGVDDRDKLLPALEKLQWEDPTFRVHEDEETGQTILTGMGELHLEVVVDRLQREFGVGVKTGRPQVVYRETITRPVERREVFRAEHEGKVQGGEVLLQLSPLPRGAGVRVSVPDAAEPGIGKELRDAAADSIGRACSAGSRTGYPLTDLEVRVAAVPVEPGVTTEAGVRAAAGRGLMLAARDAGLTLLEPVMNLEIVIPADYAGKVLGSVQQKRGRIEGISSQGDTETIRALVPLAELFGYMTELRSATKGRGTYTMEFSHHDRAPAEVLRRFGLEA</sequence>
<feature type="binding site" evidence="7">
    <location>
        <begin position="16"/>
        <end position="23"/>
    </location>
    <ligand>
        <name>GTP</name>
        <dbReference type="ChEBI" id="CHEBI:37565"/>
    </ligand>
</feature>
<feature type="binding site" evidence="7">
    <location>
        <begin position="80"/>
        <end position="84"/>
    </location>
    <ligand>
        <name>GTP</name>
        <dbReference type="ChEBI" id="CHEBI:37565"/>
    </ligand>
</feature>
<evidence type="ECO:0000256" key="5">
    <source>
        <dbReference type="ARBA" id="ARBA00023134"/>
    </source>
</evidence>
<dbReference type="PRINTS" id="PR00315">
    <property type="entry name" value="ELONGATNFCT"/>
</dbReference>
<dbReference type="CDD" id="cd16262">
    <property type="entry name" value="EFG_III"/>
    <property type="match status" value="1"/>
</dbReference>
<evidence type="ECO:0000256" key="3">
    <source>
        <dbReference type="ARBA" id="ARBA00022768"/>
    </source>
</evidence>
<dbReference type="InterPro" id="IPR005517">
    <property type="entry name" value="Transl_elong_EFG/EF2_IV"/>
</dbReference>
<comment type="subcellular location">
    <subcellularLocation>
        <location evidence="7">Cytoplasm</location>
    </subcellularLocation>
</comment>
<dbReference type="AlphaFoldDB" id="A0A0C1QLW6"/>
<keyword evidence="4 7" id="KW-0648">Protein biosynthesis</keyword>
<comment type="caution">
    <text evidence="10">The sequence shown here is derived from an EMBL/GenBank/DDBJ whole genome shotgun (WGS) entry which is preliminary data.</text>
</comment>
<dbReference type="Pfam" id="PF03764">
    <property type="entry name" value="EFG_IV"/>
    <property type="match status" value="1"/>
</dbReference>
<dbReference type="RefSeq" id="WP_039643411.1">
    <property type="nucleotide sequence ID" value="NZ_JXBL01000001.1"/>
</dbReference>
<dbReference type="SUPFAM" id="SSF54980">
    <property type="entry name" value="EF-G C-terminal domain-like"/>
    <property type="match status" value="2"/>
</dbReference>
<evidence type="ECO:0000256" key="4">
    <source>
        <dbReference type="ARBA" id="ARBA00022917"/>
    </source>
</evidence>
<dbReference type="InterPro" id="IPR014721">
    <property type="entry name" value="Ribsml_uS5_D2-typ_fold_subgr"/>
</dbReference>
<dbReference type="GO" id="GO:0005737">
    <property type="term" value="C:cytoplasm"/>
    <property type="evidence" value="ECO:0007669"/>
    <property type="project" value="UniProtKB-SubCell"/>
</dbReference>
<dbReference type="FunFam" id="3.30.70.870:FF:000001">
    <property type="entry name" value="Elongation factor G"/>
    <property type="match status" value="1"/>
</dbReference>
<dbReference type="Gene3D" id="3.30.70.870">
    <property type="entry name" value="Elongation Factor G (Translational Gtpase), domain 3"/>
    <property type="match status" value="1"/>
</dbReference>
<organism evidence="10 11">
    <name type="scientific">Geobacter soli</name>
    <dbReference type="NCBI Taxonomy" id="1510391"/>
    <lineage>
        <taxon>Bacteria</taxon>
        <taxon>Pseudomonadati</taxon>
        <taxon>Thermodesulfobacteriota</taxon>
        <taxon>Desulfuromonadia</taxon>
        <taxon>Geobacterales</taxon>
        <taxon>Geobacteraceae</taxon>
        <taxon>Geobacter</taxon>
    </lineage>
</organism>
<dbReference type="SUPFAM" id="SSF52540">
    <property type="entry name" value="P-loop containing nucleoside triphosphate hydrolases"/>
    <property type="match status" value="1"/>
</dbReference>
<dbReference type="PROSITE" id="PS51722">
    <property type="entry name" value="G_TR_2"/>
    <property type="match status" value="1"/>
</dbReference>
<evidence type="ECO:0000256" key="2">
    <source>
        <dbReference type="ARBA" id="ARBA00022741"/>
    </source>
</evidence>
<dbReference type="NCBIfam" id="TIGR00484">
    <property type="entry name" value="EF-G"/>
    <property type="match status" value="1"/>
</dbReference>
<evidence type="ECO:0000313" key="11">
    <source>
        <dbReference type="Proteomes" id="UP000031433"/>
    </source>
</evidence>
<dbReference type="InterPro" id="IPR035649">
    <property type="entry name" value="EFG_V"/>
</dbReference>
<dbReference type="Gene3D" id="3.30.230.10">
    <property type="match status" value="1"/>
</dbReference>
<dbReference type="InterPro" id="IPR004161">
    <property type="entry name" value="EFTu-like_2"/>
</dbReference>
<dbReference type="Proteomes" id="UP000031433">
    <property type="component" value="Unassembled WGS sequence"/>
</dbReference>
<dbReference type="SMART" id="SM00889">
    <property type="entry name" value="EFG_IV"/>
    <property type="match status" value="1"/>
</dbReference>
<dbReference type="Gene3D" id="2.40.30.10">
    <property type="entry name" value="Translation factors"/>
    <property type="match status" value="1"/>
</dbReference>
<evidence type="ECO:0000256" key="8">
    <source>
        <dbReference type="NCBIfam" id="TIGR00484"/>
    </source>
</evidence>
<dbReference type="PROSITE" id="PS00301">
    <property type="entry name" value="G_TR_1"/>
    <property type="match status" value="1"/>
</dbReference>
<dbReference type="CDD" id="cd03713">
    <property type="entry name" value="EFG_mtEFG_C"/>
    <property type="match status" value="1"/>
</dbReference>
<dbReference type="FunFam" id="3.30.70.240:FF:000001">
    <property type="entry name" value="Elongation factor G"/>
    <property type="match status" value="1"/>
</dbReference>
<dbReference type="GO" id="GO:0003924">
    <property type="term" value="F:GTPase activity"/>
    <property type="evidence" value="ECO:0007669"/>
    <property type="project" value="InterPro"/>
</dbReference>
<dbReference type="PANTHER" id="PTHR43261:SF1">
    <property type="entry name" value="RIBOSOME-RELEASING FACTOR 2, MITOCHONDRIAL"/>
    <property type="match status" value="1"/>
</dbReference>
<keyword evidence="11" id="KW-1185">Reference proteome</keyword>
<dbReference type="InterPro" id="IPR005225">
    <property type="entry name" value="Small_GTP-bd"/>
</dbReference>
<dbReference type="InterPro" id="IPR020568">
    <property type="entry name" value="Ribosomal_Su5_D2-typ_SF"/>
</dbReference>
<dbReference type="FunFam" id="3.40.50.300:FF:000029">
    <property type="entry name" value="Elongation factor G"/>
    <property type="match status" value="1"/>
</dbReference>
<feature type="binding site" evidence="7">
    <location>
        <begin position="134"/>
        <end position="137"/>
    </location>
    <ligand>
        <name>GTP</name>
        <dbReference type="ChEBI" id="CHEBI:37565"/>
    </ligand>
</feature>
<dbReference type="Gene3D" id="3.30.70.240">
    <property type="match status" value="1"/>
</dbReference>